<dbReference type="EMBL" id="CM056814">
    <property type="protein sequence ID" value="KAJ8627527.1"/>
    <property type="molecule type" value="Genomic_DNA"/>
</dbReference>
<name>A0ACC2L370_PERAE</name>
<accession>A0ACC2L370</accession>
<dbReference type="Proteomes" id="UP001234297">
    <property type="component" value="Chromosome 6"/>
</dbReference>
<evidence type="ECO:0000313" key="1">
    <source>
        <dbReference type="EMBL" id="KAJ8627527.1"/>
    </source>
</evidence>
<gene>
    <name evidence="1" type="ORF">MRB53_020834</name>
</gene>
<evidence type="ECO:0000313" key="2">
    <source>
        <dbReference type="Proteomes" id="UP001234297"/>
    </source>
</evidence>
<organism evidence="1 2">
    <name type="scientific">Persea americana</name>
    <name type="common">Avocado</name>
    <dbReference type="NCBI Taxonomy" id="3435"/>
    <lineage>
        <taxon>Eukaryota</taxon>
        <taxon>Viridiplantae</taxon>
        <taxon>Streptophyta</taxon>
        <taxon>Embryophyta</taxon>
        <taxon>Tracheophyta</taxon>
        <taxon>Spermatophyta</taxon>
        <taxon>Magnoliopsida</taxon>
        <taxon>Magnoliidae</taxon>
        <taxon>Laurales</taxon>
        <taxon>Lauraceae</taxon>
        <taxon>Persea</taxon>
    </lineage>
</organism>
<comment type="caution">
    <text evidence="1">The sequence shown here is derived from an EMBL/GenBank/DDBJ whole genome shotgun (WGS) entry which is preliminary data.</text>
</comment>
<sequence length="122" mass="13788">MERVNLEEGGWCGGADGSNTTLIQKEVSELTLEAFAFVCASDCRGKNPPFYLDCVRELETADLRQYCRCFKLKQPAYEHKDVAACCRPSTMPYKLFALLPASYSQLIMHLRWLLLLLPSSCT</sequence>
<reference evidence="1 2" key="1">
    <citation type="journal article" date="2022" name="Hortic Res">
        <title>A haplotype resolved chromosomal level avocado genome allows analysis of novel avocado genes.</title>
        <authorList>
            <person name="Nath O."/>
            <person name="Fletcher S.J."/>
            <person name="Hayward A."/>
            <person name="Shaw L.M."/>
            <person name="Masouleh A.K."/>
            <person name="Furtado A."/>
            <person name="Henry R.J."/>
            <person name="Mitter N."/>
        </authorList>
    </citation>
    <scope>NUCLEOTIDE SEQUENCE [LARGE SCALE GENOMIC DNA]</scope>
    <source>
        <strain evidence="2">cv. Hass</strain>
    </source>
</reference>
<proteinExistence type="predicted"/>
<keyword evidence="2" id="KW-1185">Reference proteome</keyword>
<protein>
    <submittedName>
        <fullName evidence="1">Uncharacterized protein</fullName>
    </submittedName>
</protein>